<evidence type="ECO:0000259" key="8">
    <source>
        <dbReference type="Pfam" id="PF26491"/>
    </source>
</evidence>
<dbReference type="Gene3D" id="3.40.50.300">
    <property type="entry name" value="P-loop containing nucleotide triphosphate hydrolases"/>
    <property type="match status" value="1"/>
</dbReference>
<dbReference type="SUPFAM" id="SSF52540">
    <property type="entry name" value="P-loop containing nucleoside triphosphate hydrolases"/>
    <property type="match status" value="1"/>
</dbReference>
<sequence length="626" mass="67470">MGDEKESITVAESSDGPPTGTTPDRSVDLPVVEILTGRGFVTGKSGSGKSNTASVIAENLLDAGFGILIVDIDGEYYGLKEEYEILHVGADEECDIQVTTEHAGKIASLALEQNVPIILDVSSFLDEDEAETLLTEVSKQLFAKEKKLKQPFLMLVEEVHEWIPEKGSVTEAGKMLIKIGKRGRKHGLGMVGISQRPADVKKDFITQCDWLVWHRLTWNNDTKVVSRILGSEYAEAVEDLDDGEAFMMNDWTERVQRVQFHRKKTFDAGATPGLEDVDRPDLKSVSSDLVSELEEISEEKQRTEDRIQELRQELNEKNSRIAELEKELQDARDMSRMADQFVDALLDTVKGVNPGRTEQERMREQRQLATGEPSVDDATDGATGDATAAGDQSGDTADDADPDRQPMPDFDDAAGVGGDDTAATDGDGTATTDGGATAEPSGDSGPESDPATAAASFFEGPPGESAGADAAVTRNGEGDDADDGDVAAAMAAVGDDAMIDGESGEAVAIDADPWPGEVPPAGEELVEQLRQAIDAMPPKTRGMLRYYRKEGPAKPLDAHFAGGGDGDRTSAYAHNRTLRTHGYIEHVGRGYYGYRLSDLVEEESPGEPDTDELDVLVSAIEETFVK</sequence>
<dbReference type="OrthoDB" id="242625at2157"/>
<comment type="catalytic activity">
    <reaction evidence="2">
        <text>Couples ATP hydrolysis with the unwinding of duplex DNA by translocating in the 3'-5' direction.</text>
        <dbReference type="EC" id="5.6.2.4"/>
    </reaction>
</comment>
<evidence type="ECO:0000313" key="10">
    <source>
        <dbReference type="Proteomes" id="UP000289691"/>
    </source>
</evidence>
<keyword evidence="10" id="KW-1185">Reference proteome</keyword>
<dbReference type="PANTHER" id="PTHR42957:SF1">
    <property type="entry name" value="HELICASE MJ1565-RELATED"/>
    <property type="match status" value="1"/>
</dbReference>
<dbReference type="Proteomes" id="UP000289691">
    <property type="component" value="Unassembled WGS sequence"/>
</dbReference>
<dbReference type="GO" id="GO:0043138">
    <property type="term" value="F:3'-5' DNA helicase activity"/>
    <property type="evidence" value="ECO:0007669"/>
    <property type="project" value="UniProtKB-EC"/>
</dbReference>
<evidence type="ECO:0000256" key="2">
    <source>
        <dbReference type="ARBA" id="ARBA00034617"/>
    </source>
</evidence>
<protein>
    <submittedName>
        <fullName evidence="9">DUF853 family protein</fullName>
    </submittedName>
</protein>
<evidence type="ECO:0000256" key="3">
    <source>
        <dbReference type="ARBA" id="ARBA00048954"/>
    </source>
</evidence>
<name>A0A498L146_9EURY</name>
<proteinExistence type="inferred from homology"/>
<evidence type="ECO:0000256" key="6">
    <source>
        <dbReference type="SAM" id="MobiDB-lite"/>
    </source>
</evidence>
<feature type="coiled-coil region" evidence="5">
    <location>
        <begin position="286"/>
        <end position="334"/>
    </location>
</feature>
<feature type="domain" description="Helicase HerA central" evidence="7">
    <location>
        <begin position="31"/>
        <end position="135"/>
    </location>
</feature>
<reference evidence="9 10" key="1">
    <citation type="submission" date="2019-01" db="EMBL/GenBank/DDBJ databases">
        <title>Halorientalis sp. F13-25 a new haloarchaeum isolated from hypersaline water.</title>
        <authorList>
            <person name="Ana D.-V."/>
            <person name="Cristina S.-P."/>
            <person name="Antonio V."/>
        </authorList>
    </citation>
    <scope>NUCLEOTIDE SEQUENCE [LARGE SCALE GENOMIC DNA]</scope>
    <source>
        <strain evidence="9 10">F13-25</strain>
    </source>
</reference>
<evidence type="ECO:0000313" key="9">
    <source>
        <dbReference type="EMBL" id="RXK49061.1"/>
    </source>
</evidence>
<dbReference type="InterPro" id="IPR008571">
    <property type="entry name" value="HerA-like"/>
</dbReference>
<dbReference type="EMBL" id="RDFA01000003">
    <property type="protein sequence ID" value="RXK49061.1"/>
    <property type="molecule type" value="Genomic_DNA"/>
</dbReference>
<dbReference type="Pfam" id="PF26491">
    <property type="entry name" value="WH_Halo"/>
    <property type="match status" value="1"/>
</dbReference>
<dbReference type="GO" id="GO:0043139">
    <property type="term" value="F:5'-3' DNA helicase activity"/>
    <property type="evidence" value="ECO:0007669"/>
    <property type="project" value="UniProtKB-EC"/>
</dbReference>
<feature type="compositionally biased region" description="Basic and acidic residues" evidence="6">
    <location>
        <begin position="357"/>
        <end position="366"/>
    </location>
</feature>
<feature type="region of interest" description="Disordered" evidence="6">
    <location>
        <begin position="1"/>
        <end position="27"/>
    </location>
</feature>
<dbReference type="RefSeq" id="WP_129068658.1">
    <property type="nucleotide sequence ID" value="NZ_RDFA01000003.1"/>
</dbReference>
<evidence type="ECO:0000256" key="4">
    <source>
        <dbReference type="ARBA" id="ARBA00048988"/>
    </source>
</evidence>
<dbReference type="InterPro" id="IPR058885">
    <property type="entry name" value="WHD_halobact"/>
</dbReference>
<organism evidence="9 10">
    <name type="scientific">Halorientalis pallida</name>
    <dbReference type="NCBI Taxonomy" id="2479928"/>
    <lineage>
        <taxon>Archaea</taxon>
        <taxon>Methanobacteriati</taxon>
        <taxon>Methanobacteriota</taxon>
        <taxon>Stenosarchaea group</taxon>
        <taxon>Halobacteria</taxon>
        <taxon>Halobacteriales</taxon>
        <taxon>Haloarculaceae</taxon>
        <taxon>Halorientalis</taxon>
    </lineage>
</organism>
<dbReference type="InterPro" id="IPR027417">
    <property type="entry name" value="P-loop_NTPase"/>
</dbReference>
<evidence type="ECO:0000259" key="7">
    <source>
        <dbReference type="Pfam" id="PF01935"/>
    </source>
</evidence>
<evidence type="ECO:0000256" key="5">
    <source>
        <dbReference type="SAM" id="Coils"/>
    </source>
</evidence>
<evidence type="ECO:0000256" key="1">
    <source>
        <dbReference type="ARBA" id="ARBA00007816"/>
    </source>
</evidence>
<feature type="compositionally biased region" description="Low complexity" evidence="6">
    <location>
        <begin position="380"/>
        <end position="395"/>
    </location>
</feature>
<dbReference type="InterPro" id="IPR002789">
    <property type="entry name" value="HerA_central"/>
</dbReference>
<comment type="catalytic activity">
    <reaction evidence="3">
        <text>ATP + H2O = ADP + phosphate + H(+)</text>
        <dbReference type="Rhea" id="RHEA:13065"/>
        <dbReference type="ChEBI" id="CHEBI:15377"/>
        <dbReference type="ChEBI" id="CHEBI:15378"/>
        <dbReference type="ChEBI" id="CHEBI:30616"/>
        <dbReference type="ChEBI" id="CHEBI:43474"/>
        <dbReference type="ChEBI" id="CHEBI:456216"/>
        <dbReference type="EC" id="5.6.2.3"/>
    </reaction>
</comment>
<dbReference type="AlphaFoldDB" id="A0A498L146"/>
<feature type="compositionally biased region" description="Low complexity" evidence="6">
    <location>
        <begin position="419"/>
        <end position="438"/>
    </location>
</feature>
<dbReference type="Pfam" id="PF01935">
    <property type="entry name" value="DUF87"/>
    <property type="match status" value="1"/>
</dbReference>
<feature type="region of interest" description="Disordered" evidence="6">
    <location>
        <begin position="352"/>
        <end position="485"/>
    </location>
</feature>
<comment type="caution">
    <text evidence="9">The sequence shown here is derived from an EMBL/GenBank/DDBJ whole genome shotgun (WGS) entry which is preliminary data.</text>
</comment>
<dbReference type="PANTHER" id="PTHR42957">
    <property type="entry name" value="HELICASE MJ1565-RELATED"/>
    <property type="match status" value="1"/>
</dbReference>
<gene>
    <name evidence="9" type="ORF">EAF64_09020</name>
</gene>
<comment type="similarity">
    <text evidence="1">Belongs to the HerA family.</text>
</comment>
<comment type="catalytic activity">
    <reaction evidence="4">
        <text>ATP + H2O = ADP + phosphate + H(+)</text>
        <dbReference type="Rhea" id="RHEA:13065"/>
        <dbReference type="ChEBI" id="CHEBI:15377"/>
        <dbReference type="ChEBI" id="CHEBI:15378"/>
        <dbReference type="ChEBI" id="CHEBI:30616"/>
        <dbReference type="ChEBI" id="CHEBI:43474"/>
        <dbReference type="ChEBI" id="CHEBI:456216"/>
        <dbReference type="EC" id="5.6.2.4"/>
    </reaction>
</comment>
<feature type="domain" description="Winged helix" evidence="8">
    <location>
        <begin position="522"/>
        <end position="625"/>
    </location>
</feature>
<keyword evidence="5" id="KW-0175">Coiled coil</keyword>
<accession>A0A498L146</accession>